<name>A0A1G9I1K8_9FIRM</name>
<feature type="transmembrane region" description="Helical" evidence="6">
    <location>
        <begin position="123"/>
        <end position="144"/>
    </location>
</feature>
<keyword evidence="4 6" id="KW-1133">Transmembrane helix</keyword>
<evidence type="ECO:0000256" key="1">
    <source>
        <dbReference type="ARBA" id="ARBA00004141"/>
    </source>
</evidence>
<proteinExistence type="predicted"/>
<keyword evidence="2" id="KW-0813">Transport</keyword>
<gene>
    <name evidence="7" type="ORF">SAMN04515677_10170</name>
</gene>
<dbReference type="NCBIfam" id="TIGR00733">
    <property type="entry name" value="OPT family oligopeptide transporter"/>
    <property type="match status" value="1"/>
</dbReference>
<organism evidence="7 8">
    <name type="scientific">Romboutsia lituseburensis DSM 797</name>
    <dbReference type="NCBI Taxonomy" id="1121325"/>
    <lineage>
        <taxon>Bacteria</taxon>
        <taxon>Bacillati</taxon>
        <taxon>Bacillota</taxon>
        <taxon>Clostridia</taxon>
        <taxon>Peptostreptococcales</taxon>
        <taxon>Peptostreptococcaceae</taxon>
        <taxon>Romboutsia</taxon>
    </lineage>
</organism>
<dbReference type="InterPro" id="IPR004813">
    <property type="entry name" value="OPT"/>
</dbReference>
<feature type="transmembrane region" description="Helical" evidence="6">
    <location>
        <begin position="288"/>
        <end position="313"/>
    </location>
</feature>
<feature type="transmembrane region" description="Helical" evidence="6">
    <location>
        <begin position="32"/>
        <end position="51"/>
    </location>
</feature>
<dbReference type="Proteomes" id="UP000199068">
    <property type="component" value="Unassembled WGS sequence"/>
</dbReference>
<feature type="transmembrane region" description="Helical" evidence="6">
    <location>
        <begin position="99"/>
        <end position="117"/>
    </location>
</feature>
<evidence type="ECO:0000256" key="2">
    <source>
        <dbReference type="ARBA" id="ARBA00022448"/>
    </source>
</evidence>
<sequence>MKKKLPKEAYGGVAGKDYVPYITDKSKKGGNVAILIIGIILSTIFAASTAYSGMKSGLTVAAGIPGAIIGSMLVGVFAREKGILGKNILQGMSSGGESVASGMIYVLPAIILIGSQITFFEGMLVGVGGVLFGIGCSSLVYNYLIVEEHGKLMYPESMAISETLVASDGGGDAIKYMGIGFGISGVINVLTGSFLNVVNNTMTFVGSKFYKWKFSTEVNPLLLGIGFIVGLEVSLTMFAGSILSNFGIAPLIGYFTDMAGSNAAVWNDASMSISQMDVNAISGSYVKYIGAGMMLCGGIIGALKLIPTIIVSIKETLNAKSSNDGSAESSSGEMIILLGGVVIGFVAAFLISGSITMAIVGAIVSLILALLFVIVAGRLTGTIGTSNLPVSGMTIASLVILTLVFVIMGWKSPQDNKSLLLFAAFMVVAISIAGGYTQSQKVTYIIGGSKREMQNYFTIAGVVGVVVVTGTILLLSGQLAITGSDAPFALPQANLMSTLTSGIMSGNLPWVMIIVGVFMALVLFFLNLPIMTIAIGFYLPISTTSIILVGALIRVFVEKMSKNDSEKEARIANGISLSSGLVAGGSIIGLIGIILQVSGIVKPNTPAGFAASNMMAFVILILLVIATTLPIISTKVRQNEK</sequence>
<protein>
    <submittedName>
        <fullName evidence="7">Putative oligopeptide transporter, OPT family</fullName>
    </submittedName>
</protein>
<accession>A0A1G9I1K8</accession>
<dbReference type="RefSeq" id="WP_092721748.1">
    <property type="nucleotide sequence ID" value="NZ_FNGW01000001.1"/>
</dbReference>
<feature type="transmembrane region" description="Helical" evidence="6">
    <location>
        <begin position="609"/>
        <end position="632"/>
    </location>
</feature>
<dbReference type="Pfam" id="PF03169">
    <property type="entry name" value="OPT"/>
    <property type="match status" value="1"/>
</dbReference>
<comment type="subcellular location">
    <subcellularLocation>
        <location evidence="1">Membrane</location>
        <topology evidence="1">Multi-pass membrane protein</topology>
    </subcellularLocation>
</comment>
<evidence type="ECO:0000256" key="3">
    <source>
        <dbReference type="ARBA" id="ARBA00022692"/>
    </source>
</evidence>
<feature type="transmembrane region" description="Helical" evidence="6">
    <location>
        <begin position="537"/>
        <end position="557"/>
    </location>
</feature>
<dbReference type="PANTHER" id="PTHR31645:SF0">
    <property type="entry name" value="OLIGOPEPTIDE TRANSPORTER YGL114W-RELATED"/>
    <property type="match status" value="1"/>
</dbReference>
<evidence type="ECO:0000256" key="6">
    <source>
        <dbReference type="SAM" id="Phobius"/>
    </source>
</evidence>
<dbReference type="PANTHER" id="PTHR31645">
    <property type="entry name" value="OLIGOPEPTIDE TRANSPORTER YGL114W-RELATED"/>
    <property type="match status" value="1"/>
</dbReference>
<keyword evidence="8" id="KW-1185">Reference proteome</keyword>
<feature type="transmembrane region" description="Helical" evidence="6">
    <location>
        <begin position="388"/>
        <end position="407"/>
    </location>
</feature>
<keyword evidence="3 6" id="KW-0812">Transmembrane</keyword>
<dbReference type="EMBL" id="FNGW01000001">
    <property type="protein sequence ID" value="SDL19111.1"/>
    <property type="molecule type" value="Genomic_DNA"/>
</dbReference>
<feature type="transmembrane region" description="Helical" evidence="6">
    <location>
        <begin position="221"/>
        <end position="242"/>
    </location>
</feature>
<dbReference type="InterPro" id="IPR004814">
    <property type="entry name" value="Oligopep_transpt"/>
</dbReference>
<dbReference type="AlphaFoldDB" id="A0A1G9I1K8"/>
<feature type="transmembrane region" description="Helical" evidence="6">
    <location>
        <begin position="577"/>
        <end position="597"/>
    </location>
</feature>
<keyword evidence="5 6" id="KW-0472">Membrane</keyword>
<evidence type="ECO:0000313" key="7">
    <source>
        <dbReference type="EMBL" id="SDL19111.1"/>
    </source>
</evidence>
<evidence type="ECO:0000256" key="5">
    <source>
        <dbReference type="ARBA" id="ARBA00023136"/>
    </source>
</evidence>
<feature type="transmembrane region" description="Helical" evidence="6">
    <location>
        <begin position="456"/>
        <end position="475"/>
    </location>
</feature>
<dbReference type="InterPro" id="IPR045035">
    <property type="entry name" value="YSL-like"/>
</dbReference>
<reference evidence="7 8" key="1">
    <citation type="submission" date="2016-10" db="EMBL/GenBank/DDBJ databases">
        <authorList>
            <person name="de Groot N.N."/>
        </authorList>
    </citation>
    <scope>NUCLEOTIDE SEQUENCE [LARGE SCALE GENOMIC DNA]</scope>
    <source>
        <strain evidence="7 8">DSM 797</strain>
    </source>
</reference>
<feature type="transmembrane region" description="Helical" evidence="6">
    <location>
        <begin position="419"/>
        <end position="436"/>
    </location>
</feature>
<dbReference type="STRING" id="1121325.SAMN04515677_10170"/>
<evidence type="ECO:0000256" key="4">
    <source>
        <dbReference type="ARBA" id="ARBA00022989"/>
    </source>
</evidence>
<feature type="transmembrane region" description="Helical" evidence="6">
    <location>
        <begin position="333"/>
        <end position="351"/>
    </location>
</feature>
<evidence type="ECO:0000313" key="8">
    <source>
        <dbReference type="Proteomes" id="UP000199068"/>
    </source>
</evidence>
<dbReference type="GO" id="GO:0035673">
    <property type="term" value="F:oligopeptide transmembrane transporter activity"/>
    <property type="evidence" value="ECO:0007669"/>
    <property type="project" value="InterPro"/>
</dbReference>
<feature type="transmembrane region" description="Helical" evidence="6">
    <location>
        <begin position="57"/>
        <end position="78"/>
    </location>
</feature>
<feature type="transmembrane region" description="Helical" evidence="6">
    <location>
        <begin position="358"/>
        <end position="376"/>
    </location>
</feature>
<dbReference type="GO" id="GO:0016020">
    <property type="term" value="C:membrane"/>
    <property type="evidence" value="ECO:0007669"/>
    <property type="project" value="UniProtKB-SubCell"/>
</dbReference>
<feature type="transmembrane region" description="Helical" evidence="6">
    <location>
        <begin position="510"/>
        <end position="531"/>
    </location>
</feature>